<organism evidence="2 3">
    <name type="scientific">Microcoleus anatoxicus PTRS2</name>
    <dbReference type="NCBI Taxonomy" id="2705321"/>
    <lineage>
        <taxon>Bacteria</taxon>
        <taxon>Bacillati</taxon>
        <taxon>Cyanobacteriota</taxon>
        <taxon>Cyanophyceae</taxon>
        <taxon>Oscillatoriophycideae</taxon>
        <taxon>Oscillatoriales</taxon>
        <taxon>Microcoleaceae</taxon>
        <taxon>Microcoleus</taxon>
        <taxon>Microcoleus anatoxicus</taxon>
    </lineage>
</organism>
<reference evidence="2 3" key="1">
    <citation type="journal article" date="2020" name="Harmful Algae">
        <title>Molecular and morphological characterization of a novel dihydroanatoxin-a producing Microcoleus species (cyanobacteria) from the Russian River, California, USA.</title>
        <authorList>
            <person name="Conklin K.Y."/>
            <person name="Stancheva R."/>
            <person name="Otten T.G."/>
            <person name="Fadness R."/>
            <person name="Boyer G.L."/>
            <person name="Read B."/>
            <person name="Zhang X."/>
            <person name="Sheath R.G."/>
        </authorList>
    </citation>
    <scope>NUCLEOTIDE SEQUENCE [LARGE SCALE GENOMIC DNA]</scope>
    <source>
        <strain evidence="2 3">PTRS2</strain>
    </source>
</reference>
<feature type="domain" description="SLH" evidence="1">
    <location>
        <begin position="424"/>
        <end position="487"/>
    </location>
</feature>
<evidence type="ECO:0000259" key="1">
    <source>
        <dbReference type="PROSITE" id="PS51272"/>
    </source>
</evidence>
<dbReference type="InterPro" id="IPR006626">
    <property type="entry name" value="PbH1"/>
</dbReference>
<feature type="domain" description="SLH" evidence="1">
    <location>
        <begin position="364"/>
        <end position="423"/>
    </location>
</feature>
<dbReference type="EMBL" id="JBBLXS010000294">
    <property type="protein sequence ID" value="MEK0187028.1"/>
    <property type="molecule type" value="Genomic_DNA"/>
</dbReference>
<keyword evidence="3" id="KW-1185">Reference proteome</keyword>
<dbReference type="Proteomes" id="UP001384579">
    <property type="component" value="Unassembled WGS sequence"/>
</dbReference>
<dbReference type="RefSeq" id="WP_340541712.1">
    <property type="nucleotide sequence ID" value="NZ_JBBLXS010000294.1"/>
</dbReference>
<dbReference type="Pfam" id="PF00395">
    <property type="entry name" value="SLH"/>
    <property type="match status" value="2"/>
</dbReference>
<proteinExistence type="predicted"/>
<dbReference type="SMART" id="SM00722">
    <property type="entry name" value="CASH"/>
    <property type="match status" value="1"/>
</dbReference>
<gene>
    <name evidence="2" type="ORF">WMG39_19545</name>
</gene>
<dbReference type="Pfam" id="PF07602">
    <property type="entry name" value="DUF1565"/>
    <property type="match status" value="1"/>
</dbReference>
<dbReference type="NCBIfam" id="TIGR03804">
    <property type="entry name" value="para_beta_helix"/>
    <property type="match status" value="2"/>
</dbReference>
<dbReference type="SMART" id="SM00710">
    <property type="entry name" value="PbH1"/>
    <property type="match status" value="5"/>
</dbReference>
<dbReference type="PROSITE" id="PS51272">
    <property type="entry name" value="SLH"/>
    <property type="match status" value="3"/>
</dbReference>
<evidence type="ECO:0000313" key="2">
    <source>
        <dbReference type="EMBL" id="MEK0187028.1"/>
    </source>
</evidence>
<feature type="domain" description="SLH" evidence="1">
    <location>
        <begin position="300"/>
        <end position="363"/>
    </location>
</feature>
<dbReference type="InterPro" id="IPR012334">
    <property type="entry name" value="Pectin_lyas_fold"/>
</dbReference>
<dbReference type="InterPro" id="IPR001119">
    <property type="entry name" value="SLH_dom"/>
</dbReference>
<dbReference type="InterPro" id="IPR011050">
    <property type="entry name" value="Pectin_lyase_fold/virulence"/>
</dbReference>
<sequence>MATLYVNSTTGSDAAAGSQSSPLKTIARAIGIAPYGTIVQLASGTYSAASGEQFPLDIPSGIKIIGNESNKGSSIIIQGSGKFVSPSAAGQNVTILLGTDAELRGVTVINPEIRGTAVWIESTSPTVANCTLTKSKREGIFATGTANPAILDNIFLENSAAGVIMAGSAKGVLRRNTFQNTGFGISLQAQSAPLIVENQILQNRSGIVLAGDSQPTIRKNRIEKNVEDGLTVVGKAMPDVGTAQDLGGNVFVNNGEFDLQNATGVKIFAVGNQINSSLVKGLVELGSVTPTPAPTPTPTPGGIKFSDISTHWAKDFIERLTNMNIISGFPNGTFKPDQGLTRAQYAALLAKAFELAPRRDATNFKDVAADFWAKAAIEKANRAGFLTGYPDTTFRPNQNLTRAQAVVSLVNGLQLVGGNPNSLSVYSDRAFIPSFATAQVATATERKMVVNYPARDRFSPARDITRGEISALIYQTLVATNRAQPVNSPYIV</sequence>
<dbReference type="SUPFAM" id="SSF51126">
    <property type="entry name" value="Pectin lyase-like"/>
    <property type="match status" value="1"/>
</dbReference>
<dbReference type="InterPro" id="IPR006633">
    <property type="entry name" value="Carb-bd_sugar_hydrolysis-dom"/>
</dbReference>
<name>A0ABU8YS42_9CYAN</name>
<protein>
    <submittedName>
        <fullName evidence="2">DUF1565 domain-containing protein</fullName>
    </submittedName>
</protein>
<evidence type="ECO:0000313" key="3">
    <source>
        <dbReference type="Proteomes" id="UP001384579"/>
    </source>
</evidence>
<dbReference type="InterPro" id="IPR051465">
    <property type="entry name" value="Cell_Envelope_Struct_Comp"/>
</dbReference>
<dbReference type="InterPro" id="IPR011459">
    <property type="entry name" value="DUF1565"/>
</dbReference>
<accession>A0ABU8YS42</accession>
<dbReference type="Gene3D" id="3.30.1910.20">
    <property type="entry name" value="asparaginyl-tRNA synthetase, N-terminal domain"/>
    <property type="match status" value="1"/>
</dbReference>
<dbReference type="Gene3D" id="2.160.20.10">
    <property type="entry name" value="Single-stranded right-handed beta-helix, Pectin lyase-like"/>
    <property type="match status" value="1"/>
</dbReference>
<dbReference type="InterPro" id="IPR022441">
    <property type="entry name" value="Para_beta_helix_rpt-2"/>
</dbReference>
<comment type="caution">
    <text evidence="2">The sequence shown here is derived from an EMBL/GenBank/DDBJ whole genome shotgun (WGS) entry which is preliminary data.</text>
</comment>
<dbReference type="PANTHER" id="PTHR43308:SF5">
    <property type="entry name" value="S-LAYER PROTEIN _ PEPTIDOGLYCAN ENDO-BETA-N-ACETYLGLUCOSAMINIDASE"/>
    <property type="match status" value="1"/>
</dbReference>
<dbReference type="PANTHER" id="PTHR43308">
    <property type="entry name" value="OUTER MEMBRANE PROTEIN ALPHA-RELATED"/>
    <property type="match status" value="1"/>
</dbReference>